<reference evidence="3" key="2">
    <citation type="submission" date="2015-01" db="EMBL/GenBank/DDBJ databases">
        <title>Evolutionary Origins and Diversification of the Mycorrhizal Mutualists.</title>
        <authorList>
            <consortium name="DOE Joint Genome Institute"/>
            <consortium name="Mycorrhizal Genomics Consortium"/>
            <person name="Kohler A."/>
            <person name="Kuo A."/>
            <person name="Nagy L.G."/>
            <person name="Floudas D."/>
            <person name="Copeland A."/>
            <person name="Barry K.W."/>
            <person name="Cichocki N."/>
            <person name="Veneault-Fourrey C."/>
            <person name="LaButti K."/>
            <person name="Lindquist E.A."/>
            <person name="Lipzen A."/>
            <person name="Lundell T."/>
            <person name="Morin E."/>
            <person name="Murat C."/>
            <person name="Riley R."/>
            <person name="Ohm R."/>
            <person name="Sun H."/>
            <person name="Tunlid A."/>
            <person name="Henrissat B."/>
            <person name="Grigoriev I.V."/>
            <person name="Hibbett D.S."/>
            <person name="Martin F."/>
        </authorList>
    </citation>
    <scope>NUCLEOTIDE SEQUENCE [LARGE SCALE GENOMIC DNA]</scope>
    <source>
        <strain evidence="3">441</strain>
    </source>
</reference>
<protein>
    <submittedName>
        <fullName evidence="2">Unplaced genomic scaffold scaffold_3, whole genome shotgun sequence</fullName>
    </submittedName>
</protein>
<reference evidence="2 3" key="1">
    <citation type="submission" date="2014-04" db="EMBL/GenBank/DDBJ databases">
        <authorList>
            <consortium name="DOE Joint Genome Institute"/>
            <person name="Kuo A."/>
            <person name="Kohler A."/>
            <person name="Costa M.D."/>
            <person name="Nagy L.G."/>
            <person name="Floudas D."/>
            <person name="Copeland A."/>
            <person name="Barry K.W."/>
            <person name="Cichocki N."/>
            <person name="Veneault-Fourrey C."/>
            <person name="LaButti K."/>
            <person name="Lindquist E.A."/>
            <person name="Lipzen A."/>
            <person name="Lundell T."/>
            <person name="Morin E."/>
            <person name="Murat C."/>
            <person name="Sun H."/>
            <person name="Tunlid A."/>
            <person name="Henrissat B."/>
            <person name="Grigoriev I.V."/>
            <person name="Hibbett D.S."/>
            <person name="Martin F."/>
            <person name="Nordberg H.P."/>
            <person name="Cantor M.N."/>
            <person name="Hua S.X."/>
        </authorList>
    </citation>
    <scope>NUCLEOTIDE SEQUENCE [LARGE SCALE GENOMIC DNA]</scope>
    <source>
        <strain evidence="2 3">441</strain>
    </source>
</reference>
<dbReference type="Proteomes" id="UP000054018">
    <property type="component" value="Unassembled WGS sequence"/>
</dbReference>
<dbReference type="AlphaFoldDB" id="A0A0D0ADV0"/>
<accession>A0A0D0ADV0</accession>
<organism evidence="2 3">
    <name type="scientific">Pisolithus microcarpus 441</name>
    <dbReference type="NCBI Taxonomy" id="765257"/>
    <lineage>
        <taxon>Eukaryota</taxon>
        <taxon>Fungi</taxon>
        <taxon>Dikarya</taxon>
        <taxon>Basidiomycota</taxon>
        <taxon>Agaricomycotina</taxon>
        <taxon>Agaricomycetes</taxon>
        <taxon>Agaricomycetidae</taxon>
        <taxon>Boletales</taxon>
        <taxon>Sclerodermatineae</taxon>
        <taxon>Pisolithaceae</taxon>
        <taxon>Pisolithus</taxon>
    </lineage>
</organism>
<evidence type="ECO:0000313" key="2">
    <source>
        <dbReference type="EMBL" id="KIK30268.1"/>
    </source>
</evidence>
<dbReference type="EMBL" id="KN833687">
    <property type="protein sequence ID" value="KIK30268.1"/>
    <property type="molecule type" value="Genomic_DNA"/>
</dbReference>
<evidence type="ECO:0000256" key="1">
    <source>
        <dbReference type="SAM" id="MobiDB-lite"/>
    </source>
</evidence>
<feature type="region of interest" description="Disordered" evidence="1">
    <location>
        <begin position="29"/>
        <end position="149"/>
    </location>
</feature>
<feature type="compositionally biased region" description="Basic residues" evidence="1">
    <location>
        <begin position="58"/>
        <end position="67"/>
    </location>
</feature>
<name>A0A0D0ADV0_9AGAM</name>
<proteinExistence type="predicted"/>
<sequence>MWVRYKETLSLALIMRKFCHPWPCGFVKGGVNGDPGRNSVPPAERAARNPIPHLPSTIKHRKRKESQKRKEQAGKRQETKAERPPPDPTTNHATSNNTHANFSDGTPGTPRSHRRQRTKRPSGQGSQGKLLSEVRSRSSTLAYLRQSDP</sequence>
<feature type="compositionally biased region" description="Basic and acidic residues" evidence="1">
    <location>
        <begin position="68"/>
        <end position="85"/>
    </location>
</feature>
<dbReference type="HOGENOM" id="CLU_1750423_0_0_1"/>
<feature type="compositionally biased region" description="Low complexity" evidence="1">
    <location>
        <begin position="89"/>
        <end position="101"/>
    </location>
</feature>
<gene>
    <name evidence="2" type="ORF">PISMIDRAFT_6358</name>
</gene>
<feature type="compositionally biased region" description="Basic residues" evidence="1">
    <location>
        <begin position="111"/>
        <end position="120"/>
    </location>
</feature>
<keyword evidence="3" id="KW-1185">Reference proteome</keyword>
<evidence type="ECO:0000313" key="3">
    <source>
        <dbReference type="Proteomes" id="UP000054018"/>
    </source>
</evidence>